<keyword evidence="4" id="KW-1185">Reference proteome</keyword>
<dbReference type="Pfam" id="PF12937">
    <property type="entry name" value="F-box-like"/>
    <property type="match status" value="1"/>
</dbReference>
<reference evidence="3" key="1">
    <citation type="submission" date="2014-09" db="EMBL/GenBank/DDBJ databases">
        <title>Genome sequence of the luminous mushroom Mycena chlorophos for searching fungal bioluminescence genes.</title>
        <authorList>
            <person name="Tanaka Y."/>
            <person name="Kasuga D."/>
            <person name="Oba Y."/>
            <person name="Hase S."/>
            <person name="Sato K."/>
            <person name="Oba Y."/>
            <person name="Sakakibara Y."/>
        </authorList>
    </citation>
    <scope>NUCLEOTIDE SEQUENCE</scope>
</reference>
<sequence length="548" mass="62274">MNPSSTPWNELRAVLAEPSSSNFRERVLRSMLRDAENNVHALDAEMAALSRRREQEQARITSLKDALAPFRKLPTELAVKIFSEVEHGPQWPARRENEFFRVLNTLSLVCSHWRAIILDDRNLWAQDAICLLSARATTSYVDMVERILQRSAPRPVAISLGESSFAHSWSGAPSGPSLSKLLTVVARAAPRWRSFACRLNAHRTMSDRIWQLLSNTERWSHLQNLELTNALDRNSTSRTRIFLDAPALHRALIHATATWQVPVLPWGQLQDLTLNITELGSTAQNREALEIIALCPFLVALNIKLYTWKQLENQDTGLPDVTLMHLGKLRLEVTTEIRIPDLVEDPLLTVAPFFTRFTFPVLRTISIDMPEDYSPDPASIIDISLGMEFISFLGRSSQLESLALSFCLLDPDFLRDILANTPSLTKLSIKYPLNELDDTLFEHLTYSPSRSVVAPKLHTLCLLRIGKQFTAKALVKLIHSRWWTDGAPMPVARWQHVSVFCRDDDEGPAGLYDLEVDFKETVLALRDQGLRLETNFPPPWSQWDYDND</sequence>
<evidence type="ECO:0000256" key="1">
    <source>
        <dbReference type="SAM" id="Coils"/>
    </source>
</evidence>
<name>A0ABQ0LTD3_MYCCL</name>
<feature type="domain" description="F-box" evidence="2">
    <location>
        <begin position="71"/>
        <end position="125"/>
    </location>
</feature>
<dbReference type="InterPro" id="IPR032675">
    <property type="entry name" value="LRR_dom_sf"/>
</dbReference>
<evidence type="ECO:0000313" key="3">
    <source>
        <dbReference type="EMBL" id="GAT54336.1"/>
    </source>
</evidence>
<evidence type="ECO:0000313" key="4">
    <source>
        <dbReference type="Proteomes" id="UP000815677"/>
    </source>
</evidence>
<gene>
    <name evidence="3" type="ORF">MCHLO_11202</name>
</gene>
<dbReference type="EMBL" id="DF848619">
    <property type="protein sequence ID" value="GAT54336.1"/>
    <property type="molecule type" value="Genomic_DNA"/>
</dbReference>
<evidence type="ECO:0000259" key="2">
    <source>
        <dbReference type="Pfam" id="PF12937"/>
    </source>
</evidence>
<dbReference type="Gene3D" id="3.80.10.10">
    <property type="entry name" value="Ribonuclease Inhibitor"/>
    <property type="match status" value="1"/>
</dbReference>
<organism evidence="3 4">
    <name type="scientific">Mycena chlorophos</name>
    <name type="common">Agaric fungus</name>
    <name type="synonym">Agaricus chlorophos</name>
    <dbReference type="NCBI Taxonomy" id="658473"/>
    <lineage>
        <taxon>Eukaryota</taxon>
        <taxon>Fungi</taxon>
        <taxon>Dikarya</taxon>
        <taxon>Basidiomycota</taxon>
        <taxon>Agaricomycotina</taxon>
        <taxon>Agaricomycetes</taxon>
        <taxon>Agaricomycetidae</taxon>
        <taxon>Agaricales</taxon>
        <taxon>Marasmiineae</taxon>
        <taxon>Mycenaceae</taxon>
        <taxon>Mycena</taxon>
    </lineage>
</organism>
<protein>
    <recommendedName>
        <fullName evidence="2">F-box domain-containing protein</fullName>
    </recommendedName>
</protein>
<feature type="coiled-coil region" evidence="1">
    <location>
        <begin position="32"/>
        <end position="66"/>
    </location>
</feature>
<dbReference type="Proteomes" id="UP000815677">
    <property type="component" value="Unassembled WGS sequence"/>
</dbReference>
<dbReference type="Gene3D" id="1.20.1280.50">
    <property type="match status" value="1"/>
</dbReference>
<keyword evidence="1" id="KW-0175">Coiled coil</keyword>
<accession>A0ABQ0LTD3</accession>
<dbReference type="InterPro" id="IPR001810">
    <property type="entry name" value="F-box_dom"/>
</dbReference>
<proteinExistence type="predicted"/>